<keyword evidence="1" id="KW-0805">Transcription regulation</keyword>
<protein>
    <submittedName>
        <fullName evidence="5">MarR family winged helix-turn-helix transcriptional regulator</fullName>
    </submittedName>
</protein>
<gene>
    <name evidence="5" type="ORF">ACFFI0_09080</name>
</gene>
<keyword evidence="6" id="KW-1185">Reference proteome</keyword>
<dbReference type="SMART" id="SM00347">
    <property type="entry name" value="HTH_MARR"/>
    <property type="match status" value="1"/>
</dbReference>
<dbReference type="PANTHER" id="PTHR42756">
    <property type="entry name" value="TRANSCRIPTIONAL REGULATOR, MARR"/>
    <property type="match status" value="1"/>
</dbReference>
<reference evidence="5 6" key="1">
    <citation type="submission" date="2024-09" db="EMBL/GenBank/DDBJ databases">
        <authorList>
            <person name="Sun Q."/>
            <person name="Mori K."/>
        </authorList>
    </citation>
    <scope>NUCLEOTIDE SEQUENCE [LARGE SCALE GENOMIC DNA]</scope>
    <source>
        <strain evidence="5 6">CCM 7765</strain>
    </source>
</reference>
<comment type="caution">
    <text evidence="5">The sequence shown here is derived from an EMBL/GenBank/DDBJ whole genome shotgun (WGS) entry which is preliminary data.</text>
</comment>
<dbReference type="Gene3D" id="1.10.10.10">
    <property type="entry name" value="Winged helix-like DNA-binding domain superfamily/Winged helix DNA-binding domain"/>
    <property type="match status" value="1"/>
</dbReference>
<evidence type="ECO:0000256" key="2">
    <source>
        <dbReference type="ARBA" id="ARBA00023125"/>
    </source>
</evidence>
<sequence>MQTSIIEEVRVFNRFYTDFIGLLNQYLLDSAYSLTEARIIYEIFTAGNIQASQIMEIMHIDKSYLSRILKRLEKEGIIEKRKSIQDARGITITLSKKGRQVFEHLNRASNEQVEKLLTPLKSTEAEALAFHMKAIVKILKVHS</sequence>
<evidence type="ECO:0000256" key="1">
    <source>
        <dbReference type="ARBA" id="ARBA00023015"/>
    </source>
</evidence>
<dbReference type="InterPro" id="IPR036388">
    <property type="entry name" value="WH-like_DNA-bd_sf"/>
</dbReference>
<feature type="domain" description="HTH marR-type" evidence="4">
    <location>
        <begin position="2"/>
        <end position="137"/>
    </location>
</feature>
<accession>A0ABV6HIB7</accession>
<evidence type="ECO:0000313" key="5">
    <source>
        <dbReference type="EMBL" id="MFC0318461.1"/>
    </source>
</evidence>
<dbReference type="InterPro" id="IPR000835">
    <property type="entry name" value="HTH_MarR-typ"/>
</dbReference>
<dbReference type="PRINTS" id="PR00598">
    <property type="entry name" value="HTHMARR"/>
</dbReference>
<evidence type="ECO:0000256" key="3">
    <source>
        <dbReference type="ARBA" id="ARBA00023163"/>
    </source>
</evidence>
<dbReference type="InterPro" id="IPR036390">
    <property type="entry name" value="WH_DNA-bd_sf"/>
</dbReference>
<proteinExistence type="predicted"/>
<evidence type="ECO:0000259" key="4">
    <source>
        <dbReference type="PROSITE" id="PS50995"/>
    </source>
</evidence>
<dbReference type="Pfam" id="PF01047">
    <property type="entry name" value="MarR"/>
    <property type="match status" value="1"/>
</dbReference>
<dbReference type="SUPFAM" id="SSF46785">
    <property type="entry name" value="Winged helix' DNA-binding domain"/>
    <property type="match status" value="1"/>
</dbReference>
<dbReference type="PANTHER" id="PTHR42756:SF1">
    <property type="entry name" value="TRANSCRIPTIONAL REPRESSOR OF EMRAB OPERON"/>
    <property type="match status" value="1"/>
</dbReference>
<dbReference type="PROSITE" id="PS50995">
    <property type="entry name" value="HTH_MARR_2"/>
    <property type="match status" value="1"/>
</dbReference>
<dbReference type="EMBL" id="JBHLWO010000002">
    <property type="protein sequence ID" value="MFC0318461.1"/>
    <property type="molecule type" value="Genomic_DNA"/>
</dbReference>
<keyword evidence="3" id="KW-0804">Transcription</keyword>
<name>A0ABV6HIB7_9SPHI</name>
<keyword evidence="2" id="KW-0238">DNA-binding</keyword>
<evidence type="ECO:0000313" key="6">
    <source>
        <dbReference type="Proteomes" id="UP001589774"/>
    </source>
</evidence>
<dbReference type="Proteomes" id="UP001589774">
    <property type="component" value="Unassembled WGS sequence"/>
</dbReference>
<dbReference type="RefSeq" id="WP_013666011.1">
    <property type="nucleotide sequence ID" value="NZ_JBHLWO010000002.1"/>
</dbReference>
<organism evidence="5 6">
    <name type="scientific">Olivibacter oleidegradans</name>
    <dbReference type="NCBI Taxonomy" id="760123"/>
    <lineage>
        <taxon>Bacteria</taxon>
        <taxon>Pseudomonadati</taxon>
        <taxon>Bacteroidota</taxon>
        <taxon>Sphingobacteriia</taxon>
        <taxon>Sphingobacteriales</taxon>
        <taxon>Sphingobacteriaceae</taxon>
        <taxon>Olivibacter</taxon>
    </lineage>
</organism>